<dbReference type="KEGG" id="pdh:B9T62_25255"/>
<evidence type="ECO:0000313" key="2">
    <source>
        <dbReference type="Proteomes" id="UP000249890"/>
    </source>
</evidence>
<sequence>MNAPWPSIQKKEDAPELSLGVHPPHLNRLYYAYKFLTLIKTIRSTNNLSLMFTPGPLKMG</sequence>
<gene>
    <name evidence="1" type="ORF">B9T62_25255</name>
</gene>
<keyword evidence="2" id="KW-1185">Reference proteome</keyword>
<proteinExistence type="predicted"/>
<accession>A0A2Z2KDP8</accession>
<name>A0A2Z2KDP8_9BACL</name>
<organism evidence="1 2">
    <name type="scientific">Paenibacillus donghaensis</name>
    <dbReference type="NCBI Taxonomy" id="414771"/>
    <lineage>
        <taxon>Bacteria</taxon>
        <taxon>Bacillati</taxon>
        <taxon>Bacillota</taxon>
        <taxon>Bacilli</taxon>
        <taxon>Bacillales</taxon>
        <taxon>Paenibacillaceae</taxon>
        <taxon>Paenibacillus</taxon>
    </lineage>
</organism>
<dbReference type="Proteomes" id="UP000249890">
    <property type="component" value="Chromosome"/>
</dbReference>
<reference evidence="1 2" key="1">
    <citation type="submission" date="2017-06" db="EMBL/GenBank/DDBJ databases">
        <title>Complete genome sequence of Paenibacillus donghaensis KCTC 13049T isolated from East Sea sediment, South Korea.</title>
        <authorList>
            <person name="Jung B.K."/>
            <person name="Hong S.-J."/>
            <person name="Shin J.-H."/>
        </authorList>
    </citation>
    <scope>NUCLEOTIDE SEQUENCE [LARGE SCALE GENOMIC DNA]</scope>
    <source>
        <strain evidence="1 2">KCTC 13049</strain>
    </source>
</reference>
<protein>
    <submittedName>
        <fullName evidence="1">Uncharacterized protein</fullName>
    </submittedName>
</protein>
<dbReference type="AlphaFoldDB" id="A0A2Z2KDP8"/>
<evidence type="ECO:0000313" key="1">
    <source>
        <dbReference type="EMBL" id="ASA23797.1"/>
    </source>
</evidence>
<dbReference type="EMBL" id="CP021780">
    <property type="protein sequence ID" value="ASA23797.1"/>
    <property type="molecule type" value="Genomic_DNA"/>
</dbReference>